<dbReference type="STRING" id="2070753.A0A3A2ZGQ1"/>
<sequence>RPLPSQNGDGTYVEHETSTGWIQDLKTMGFQDFATLKDVLETELSGELMDDRAMVMERVIQ</sequence>
<evidence type="ECO:0000313" key="1">
    <source>
        <dbReference type="EMBL" id="RJE16451.1"/>
    </source>
</evidence>
<organism evidence="1 2">
    <name type="scientific">Aspergillus sclerotialis</name>
    <dbReference type="NCBI Taxonomy" id="2070753"/>
    <lineage>
        <taxon>Eukaryota</taxon>
        <taxon>Fungi</taxon>
        <taxon>Dikarya</taxon>
        <taxon>Ascomycota</taxon>
        <taxon>Pezizomycotina</taxon>
        <taxon>Eurotiomycetes</taxon>
        <taxon>Eurotiomycetidae</taxon>
        <taxon>Eurotiales</taxon>
        <taxon>Aspergillaceae</taxon>
        <taxon>Aspergillus</taxon>
        <taxon>Aspergillus subgen. Polypaecilum</taxon>
    </lineage>
</organism>
<comment type="caution">
    <text evidence="1">The sequence shown here is derived from an EMBL/GenBank/DDBJ whole genome shotgun (WGS) entry which is preliminary data.</text>
</comment>
<evidence type="ECO:0000313" key="2">
    <source>
        <dbReference type="Proteomes" id="UP000266188"/>
    </source>
</evidence>
<gene>
    <name evidence="1" type="ORF">PHISCL_11212</name>
</gene>
<dbReference type="Proteomes" id="UP000266188">
    <property type="component" value="Unassembled WGS sequence"/>
</dbReference>
<keyword evidence="2" id="KW-1185">Reference proteome</keyword>
<accession>A0A3A2ZGQ1</accession>
<feature type="non-terminal residue" evidence="1">
    <location>
        <position position="61"/>
    </location>
</feature>
<reference evidence="2" key="1">
    <citation type="submission" date="2017-02" db="EMBL/GenBank/DDBJ databases">
        <authorList>
            <person name="Tafer H."/>
            <person name="Lopandic K."/>
        </authorList>
    </citation>
    <scope>NUCLEOTIDE SEQUENCE [LARGE SCALE GENOMIC DNA]</scope>
    <source>
        <strain evidence="2">CBS 366.77</strain>
    </source>
</reference>
<feature type="non-terminal residue" evidence="1">
    <location>
        <position position="1"/>
    </location>
</feature>
<proteinExistence type="predicted"/>
<protein>
    <submittedName>
        <fullName evidence="1">Fatty acid oxygenase</fullName>
    </submittedName>
</protein>
<dbReference type="AlphaFoldDB" id="A0A3A2ZGQ1"/>
<dbReference type="EMBL" id="MVGC01004907">
    <property type="protein sequence ID" value="RJE16451.1"/>
    <property type="molecule type" value="Genomic_DNA"/>
</dbReference>
<name>A0A3A2ZGQ1_9EURO</name>
<dbReference type="OrthoDB" id="5429335at2759"/>